<evidence type="ECO:0000313" key="2">
    <source>
        <dbReference type="Proteomes" id="UP000572680"/>
    </source>
</evidence>
<proteinExistence type="predicted"/>
<dbReference type="Gene3D" id="6.20.20.10">
    <property type="match status" value="1"/>
</dbReference>
<dbReference type="RefSeq" id="WP_067818810.1">
    <property type="nucleotide sequence ID" value="NZ_BAAALP010000019.1"/>
</dbReference>
<sequence length="120" mass="12985">MRENGRDEWSGLLEALEDVCAVCGGRGTVDSPDWRAWYERAEELARVAEAARRATGFTEGDAPAIVTAVERAIGDHTAARPAGDRRIPCPTCGGTGRVLTPLGTRLAELLTRHGFHRECP</sequence>
<accession>A0A7W3LYD3</accession>
<keyword evidence="2" id="KW-1185">Reference proteome</keyword>
<name>A0A7W3LYD3_ACTNM</name>
<gene>
    <name evidence="1" type="ORF">HNR61_008304</name>
</gene>
<dbReference type="EMBL" id="JACJIA010000017">
    <property type="protein sequence ID" value="MBA8956615.1"/>
    <property type="molecule type" value="Genomic_DNA"/>
</dbReference>
<evidence type="ECO:0000313" key="1">
    <source>
        <dbReference type="EMBL" id="MBA8956615.1"/>
    </source>
</evidence>
<dbReference type="Proteomes" id="UP000572680">
    <property type="component" value="Unassembled WGS sequence"/>
</dbReference>
<dbReference type="AlphaFoldDB" id="A0A7W3LYD3"/>
<organism evidence="1 2">
    <name type="scientific">Actinomadura namibiensis</name>
    <dbReference type="NCBI Taxonomy" id="182080"/>
    <lineage>
        <taxon>Bacteria</taxon>
        <taxon>Bacillati</taxon>
        <taxon>Actinomycetota</taxon>
        <taxon>Actinomycetes</taxon>
        <taxon>Streptosporangiales</taxon>
        <taxon>Thermomonosporaceae</taxon>
        <taxon>Actinomadura</taxon>
    </lineage>
</organism>
<reference evidence="1 2" key="1">
    <citation type="submission" date="2020-08" db="EMBL/GenBank/DDBJ databases">
        <title>Genomic Encyclopedia of Type Strains, Phase IV (KMG-IV): sequencing the most valuable type-strain genomes for metagenomic binning, comparative biology and taxonomic classification.</title>
        <authorList>
            <person name="Goeker M."/>
        </authorList>
    </citation>
    <scope>NUCLEOTIDE SEQUENCE [LARGE SCALE GENOMIC DNA]</scope>
    <source>
        <strain evidence="1 2">DSM 44197</strain>
    </source>
</reference>
<protein>
    <submittedName>
        <fullName evidence="1">Ribonuclease G/E</fullName>
    </submittedName>
</protein>
<comment type="caution">
    <text evidence="1">The sequence shown here is derived from an EMBL/GenBank/DDBJ whole genome shotgun (WGS) entry which is preliminary data.</text>
</comment>